<evidence type="ECO:0000259" key="2">
    <source>
        <dbReference type="PROSITE" id="PS50227"/>
    </source>
</evidence>
<feature type="compositionally biased region" description="Polar residues" evidence="1">
    <location>
        <begin position="1"/>
        <end position="14"/>
    </location>
</feature>
<dbReference type="Pfam" id="PF02793">
    <property type="entry name" value="HRM"/>
    <property type="match status" value="1"/>
</dbReference>
<dbReference type="Proteomes" id="UP001497497">
    <property type="component" value="Unassembled WGS sequence"/>
</dbReference>
<dbReference type="InterPro" id="IPR001879">
    <property type="entry name" value="GPCR_2_extracellular_dom"/>
</dbReference>
<name>A0AAV2ILG6_LYMST</name>
<feature type="region of interest" description="Disordered" evidence="1">
    <location>
        <begin position="75"/>
        <end position="100"/>
    </location>
</feature>
<reference evidence="3 4" key="1">
    <citation type="submission" date="2024-04" db="EMBL/GenBank/DDBJ databases">
        <authorList>
            <consortium name="Genoscope - CEA"/>
            <person name="William W."/>
        </authorList>
    </citation>
    <scope>NUCLEOTIDE SEQUENCE [LARGE SCALE GENOMIC DNA]</scope>
</reference>
<evidence type="ECO:0000313" key="4">
    <source>
        <dbReference type="Proteomes" id="UP001497497"/>
    </source>
</evidence>
<feature type="compositionally biased region" description="Low complexity" evidence="1">
    <location>
        <begin position="75"/>
        <end position="91"/>
    </location>
</feature>
<feature type="non-terminal residue" evidence="3">
    <location>
        <position position="1"/>
    </location>
</feature>
<gene>
    <name evidence="3" type="ORF">GSLYS_00020602001</name>
</gene>
<dbReference type="AlphaFoldDB" id="A0AAV2ILG6"/>
<feature type="compositionally biased region" description="Low complexity" evidence="1">
    <location>
        <begin position="15"/>
        <end position="51"/>
    </location>
</feature>
<dbReference type="Gene3D" id="4.10.1240.10">
    <property type="entry name" value="GPCR, family 2, extracellular hormone receptor domain"/>
    <property type="match status" value="1"/>
</dbReference>
<protein>
    <recommendedName>
        <fullName evidence="2">G-protein coupled receptors family 2 profile 1 domain-containing protein</fullName>
    </recommendedName>
</protein>
<evidence type="ECO:0000256" key="1">
    <source>
        <dbReference type="SAM" id="MobiDB-lite"/>
    </source>
</evidence>
<sequence length="184" mass="19548">TDATTAEIETTNGPATDATTAEIETTNGPATDATTTEIETTNGPDTTTDIESTTKGPDVVATTTEIEIAQGPSTHITTTTRSSPSSIPPIRMQTSSHGATATVGSDVMQSFTSRHPDKMKKDKCIQKTEEGVFFPETEVGLIVTTQCPQNYLGTVSRHCLKDKTWGSLDLNKCLRKGLGAIIDK</sequence>
<dbReference type="PROSITE" id="PS50227">
    <property type="entry name" value="G_PROTEIN_RECEP_F2_3"/>
    <property type="match status" value="1"/>
</dbReference>
<feature type="domain" description="G-protein coupled receptors family 2 profile 1" evidence="2">
    <location>
        <begin position="124"/>
        <end position="177"/>
    </location>
</feature>
<keyword evidence="4" id="KW-1185">Reference proteome</keyword>
<comment type="caution">
    <text evidence="3">The sequence shown here is derived from an EMBL/GenBank/DDBJ whole genome shotgun (WGS) entry which is preliminary data.</text>
</comment>
<dbReference type="EMBL" id="CAXITT010000937">
    <property type="protein sequence ID" value="CAL1547277.1"/>
    <property type="molecule type" value="Genomic_DNA"/>
</dbReference>
<feature type="region of interest" description="Disordered" evidence="1">
    <location>
        <begin position="1"/>
        <end position="58"/>
    </location>
</feature>
<proteinExistence type="predicted"/>
<evidence type="ECO:0000313" key="3">
    <source>
        <dbReference type="EMBL" id="CAL1547277.1"/>
    </source>
</evidence>
<dbReference type="GO" id="GO:0004930">
    <property type="term" value="F:G protein-coupled receptor activity"/>
    <property type="evidence" value="ECO:0007669"/>
    <property type="project" value="InterPro"/>
</dbReference>
<dbReference type="InterPro" id="IPR036445">
    <property type="entry name" value="GPCR_2_extracell_dom_sf"/>
</dbReference>
<accession>A0AAV2ILG6</accession>
<dbReference type="GO" id="GO:0016020">
    <property type="term" value="C:membrane"/>
    <property type="evidence" value="ECO:0007669"/>
    <property type="project" value="InterPro"/>
</dbReference>
<organism evidence="3 4">
    <name type="scientific">Lymnaea stagnalis</name>
    <name type="common">Great pond snail</name>
    <name type="synonym">Helix stagnalis</name>
    <dbReference type="NCBI Taxonomy" id="6523"/>
    <lineage>
        <taxon>Eukaryota</taxon>
        <taxon>Metazoa</taxon>
        <taxon>Spiralia</taxon>
        <taxon>Lophotrochozoa</taxon>
        <taxon>Mollusca</taxon>
        <taxon>Gastropoda</taxon>
        <taxon>Heterobranchia</taxon>
        <taxon>Euthyneura</taxon>
        <taxon>Panpulmonata</taxon>
        <taxon>Hygrophila</taxon>
        <taxon>Lymnaeoidea</taxon>
        <taxon>Lymnaeidae</taxon>
        <taxon>Lymnaea</taxon>
    </lineage>
</organism>